<gene>
    <name evidence="3" type="ORF">DO83_01820</name>
    <name evidence="5" type="ORF">ERS852520_03545</name>
    <name evidence="4" type="ORF">ERS852571_03109</name>
</gene>
<reference evidence="3 8" key="2">
    <citation type="journal article" date="2016" name="Sci. Rep.">
        <title>Accelerated dysbiosis of gut microbiota during aggravation of DSS-induced colitis by a butyrate-producing bacterium.</title>
        <authorList>
            <person name="Zhang Q."/>
            <person name="Wu Y."/>
            <person name="Wang J."/>
            <person name="Wu G."/>
            <person name="Long W."/>
            <person name="Xue Z."/>
            <person name="Wang L."/>
            <person name="Zhang X."/>
            <person name="Pang X."/>
            <person name="Zhao Y."/>
            <person name="Zhao L."/>
            <person name="Zhang C."/>
        </authorList>
    </citation>
    <scope>NUCLEOTIDE SEQUENCE [LARGE SCALE GENOMIC DNA]</scope>
    <source>
        <strain evidence="3 8">BPB5</strain>
    </source>
</reference>
<accession>A0A174V130</accession>
<proteinExistence type="inferred from homology"/>
<organism evidence="5 7">
    <name type="scientific">Anaerostipes hadrus</name>
    <dbReference type="NCBI Taxonomy" id="649756"/>
    <lineage>
        <taxon>Bacteria</taxon>
        <taxon>Bacillati</taxon>
        <taxon>Bacillota</taxon>
        <taxon>Clostridia</taxon>
        <taxon>Lachnospirales</taxon>
        <taxon>Lachnospiraceae</taxon>
        <taxon>Anaerostipes</taxon>
    </lineage>
</organism>
<dbReference type="Pfam" id="PF02001">
    <property type="entry name" value="DUF134"/>
    <property type="match status" value="1"/>
</dbReference>
<dbReference type="PANTHER" id="PTHR37478">
    <property type="match status" value="1"/>
</dbReference>
<keyword evidence="3" id="KW-0238">DNA-binding</keyword>
<evidence type="ECO:0000313" key="8">
    <source>
        <dbReference type="Proteomes" id="UP000188159"/>
    </source>
</evidence>
<dbReference type="SUPFAM" id="SSF88659">
    <property type="entry name" value="Sigma3 and sigma4 domains of RNA polymerase sigma factors"/>
    <property type="match status" value="1"/>
</dbReference>
<dbReference type="Proteomes" id="UP000188159">
    <property type="component" value="Chromosome"/>
</dbReference>
<dbReference type="EMBL" id="CYXY01000035">
    <property type="protein sequence ID" value="CUN19494.1"/>
    <property type="molecule type" value="Genomic_DNA"/>
</dbReference>
<dbReference type="Proteomes" id="UP000095553">
    <property type="component" value="Unassembled WGS sequence"/>
</dbReference>
<dbReference type="Pfam" id="PF02579">
    <property type="entry name" value="Nitro_FeMo-Co"/>
    <property type="match status" value="1"/>
</dbReference>
<dbReference type="Gene3D" id="3.30.420.130">
    <property type="entry name" value="Dinitrogenase iron-molybdenum cofactor biosynthesis domain"/>
    <property type="match status" value="1"/>
</dbReference>
<evidence type="ECO:0000259" key="2">
    <source>
        <dbReference type="Pfam" id="PF02579"/>
    </source>
</evidence>
<dbReference type="RefSeq" id="WP_039862800.1">
    <property type="nucleotide sequence ID" value="NZ_BAABXM010000001.1"/>
</dbReference>
<dbReference type="GO" id="GO:0003677">
    <property type="term" value="F:DNA binding"/>
    <property type="evidence" value="ECO:0007669"/>
    <property type="project" value="UniProtKB-KW"/>
</dbReference>
<name>A0A174V130_ANAHA</name>
<dbReference type="PANTHER" id="PTHR37478:SF2">
    <property type="entry name" value="UPF0251 PROTEIN TK0562"/>
    <property type="match status" value="1"/>
</dbReference>
<evidence type="ECO:0000313" key="5">
    <source>
        <dbReference type="EMBL" id="CUQ25750.1"/>
    </source>
</evidence>
<dbReference type="EMBL" id="CZAU01000068">
    <property type="protein sequence ID" value="CUQ25750.1"/>
    <property type="molecule type" value="Genomic_DNA"/>
</dbReference>
<evidence type="ECO:0000313" key="7">
    <source>
        <dbReference type="Proteomes" id="UP000095564"/>
    </source>
</evidence>
<evidence type="ECO:0000313" key="6">
    <source>
        <dbReference type="Proteomes" id="UP000095553"/>
    </source>
</evidence>
<sequence length="258" mass="28380">MARPTRCRRICMEPAYDSFFPDGFLTGEEVIMTLDEYETIRLIDLEEYTQHECAKQMNISRTTTAEIYKSARYKMADSVVNGKKLLITGGNYQFCDGTTCPFCKKHCNRAANSVRQSKILKKEGKKMRIAVTYEDGKIYQHFGHTSQFKLYDIEDGKITSTQIVETNGQGHGALSGFLSQGEVDVLICGGIGGGAQIALAEAEIKLYGGVSGDADEAVNAYLEGKLDFNPNVQCSHHAHEHSCGGHQCGEDKHGCSGN</sequence>
<evidence type="ECO:0000256" key="1">
    <source>
        <dbReference type="ARBA" id="ARBA00009350"/>
    </source>
</evidence>
<dbReference type="SUPFAM" id="SSF53146">
    <property type="entry name" value="Nitrogenase accessory factor-like"/>
    <property type="match status" value="1"/>
</dbReference>
<evidence type="ECO:0000313" key="3">
    <source>
        <dbReference type="EMBL" id="AQP38477.1"/>
    </source>
</evidence>
<dbReference type="InterPro" id="IPR036105">
    <property type="entry name" value="DiNase_FeMo-co_biosyn_sf"/>
</dbReference>
<protein>
    <submittedName>
        <fullName evidence="3">DNA-binding protein</fullName>
    </submittedName>
    <submittedName>
        <fullName evidence="5">Nitrogenase cofactor biosynthesis protein NifB</fullName>
    </submittedName>
</protein>
<dbReference type="InterPro" id="IPR013324">
    <property type="entry name" value="RNA_pol_sigma_r3/r4-like"/>
</dbReference>
<dbReference type="Proteomes" id="UP000095564">
    <property type="component" value="Unassembled WGS sequence"/>
</dbReference>
<dbReference type="InterPro" id="IPR002852">
    <property type="entry name" value="UPF0251"/>
</dbReference>
<feature type="domain" description="Dinitrogenase iron-molybdenum cofactor biosynthesis" evidence="2">
    <location>
        <begin position="135"/>
        <end position="222"/>
    </location>
</feature>
<evidence type="ECO:0000313" key="4">
    <source>
        <dbReference type="EMBL" id="CUN19494.1"/>
    </source>
</evidence>
<dbReference type="AlphaFoldDB" id="A0A174V130"/>
<dbReference type="InterPro" id="IPR003731">
    <property type="entry name" value="Di-Nase_FeMo-co_biosynth"/>
</dbReference>
<dbReference type="EMBL" id="CP012098">
    <property type="protein sequence ID" value="AQP38477.1"/>
    <property type="molecule type" value="Genomic_DNA"/>
</dbReference>
<reference evidence="6 7" key="1">
    <citation type="submission" date="2015-09" db="EMBL/GenBank/DDBJ databases">
        <authorList>
            <consortium name="Pathogen Informatics"/>
        </authorList>
    </citation>
    <scope>NUCLEOTIDE SEQUENCE [LARGE SCALE GENOMIC DNA]</scope>
    <source>
        <strain evidence="5 7">2789STDY5834908</strain>
        <strain evidence="4 6">2789STDY5834959</strain>
    </source>
</reference>
<comment type="similarity">
    <text evidence="1">Belongs to the UPF0251 family.</text>
</comment>